<dbReference type="InterPro" id="IPR013083">
    <property type="entry name" value="Znf_RING/FYVE/PHD"/>
</dbReference>
<proteinExistence type="inferred from homology"/>
<comment type="subcellular location">
    <subcellularLocation>
        <location evidence="1">Nucleus</location>
    </subcellularLocation>
</comment>
<name>A0A060SZW4_BLAAD</name>
<organism evidence="11">
    <name type="scientific">Blastobotrys adeninivorans</name>
    <name type="common">Yeast</name>
    <name type="synonym">Arxula adeninivorans</name>
    <dbReference type="NCBI Taxonomy" id="409370"/>
    <lineage>
        <taxon>Eukaryota</taxon>
        <taxon>Fungi</taxon>
        <taxon>Dikarya</taxon>
        <taxon>Ascomycota</taxon>
        <taxon>Saccharomycotina</taxon>
        <taxon>Dipodascomycetes</taxon>
        <taxon>Dipodascales</taxon>
        <taxon>Trichomonascaceae</taxon>
        <taxon>Blastobotrys</taxon>
    </lineage>
</organism>
<keyword evidence="3 7" id="KW-0479">Metal-binding</keyword>
<dbReference type="EMBL" id="HG937693">
    <property type="protein sequence ID" value="CDP34415.1"/>
    <property type="molecule type" value="Genomic_DNA"/>
</dbReference>
<dbReference type="InterPro" id="IPR011011">
    <property type="entry name" value="Znf_FYVE_PHD"/>
</dbReference>
<dbReference type="InterPro" id="IPR001965">
    <property type="entry name" value="Znf_PHD"/>
</dbReference>
<evidence type="ECO:0000259" key="10">
    <source>
        <dbReference type="PROSITE" id="PS50016"/>
    </source>
</evidence>
<evidence type="ECO:0000256" key="2">
    <source>
        <dbReference type="ARBA" id="ARBA00010210"/>
    </source>
</evidence>
<dbReference type="InterPro" id="IPR019786">
    <property type="entry name" value="Zinc_finger_PHD-type_CS"/>
</dbReference>
<dbReference type="GO" id="GO:0000785">
    <property type="term" value="C:chromatin"/>
    <property type="evidence" value="ECO:0007669"/>
    <property type="project" value="UniProtKB-ARBA"/>
</dbReference>
<feature type="binding site" evidence="7">
    <location>
        <position position="190"/>
    </location>
    <ligand>
        <name>Zn(2+)</name>
        <dbReference type="ChEBI" id="CHEBI:29105"/>
        <label>1</label>
    </ligand>
</feature>
<dbReference type="CDD" id="cd15505">
    <property type="entry name" value="PHD_ING"/>
    <property type="match status" value="1"/>
</dbReference>
<dbReference type="SMART" id="SM00249">
    <property type="entry name" value="PHD"/>
    <property type="match status" value="1"/>
</dbReference>
<evidence type="ECO:0000256" key="4">
    <source>
        <dbReference type="ARBA" id="ARBA00022771"/>
    </source>
</evidence>
<dbReference type="PROSITE" id="PS01359">
    <property type="entry name" value="ZF_PHD_1"/>
    <property type="match status" value="1"/>
</dbReference>
<feature type="compositionally biased region" description="Basic and acidic residues" evidence="9">
    <location>
        <begin position="124"/>
        <end position="134"/>
    </location>
</feature>
<feature type="region of interest" description="Disordered" evidence="9">
    <location>
        <begin position="101"/>
        <end position="134"/>
    </location>
</feature>
<dbReference type="InterPro" id="IPR028651">
    <property type="entry name" value="ING_fam"/>
</dbReference>
<protein>
    <submittedName>
        <fullName evidence="11">ARAD1C11792p</fullName>
    </submittedName>
</protein>
<feature type="compositionally biased region" description="Basic and acidic residues" evidence="9">
    <location>
        <begin position="101"/>
        <end position="113"/>
    </location>
</feature>
<feature type="binding site" evidence="7">
    <location>
        <position position="163"/>
    </location>
    <ligand>
        <name>Zn(2+)</name>
        <dbReference type="ChEBI" id="CHEBI:29105"/>
        <label>1</label>
    </ligand>
</feature>
<feature type="binding site" evidence="7">
    <location>
        <position position="187"/>
    </location>
    <ligand>
        <name>Zn(2+)</name>
        <dbReference type="ChEBI" id="CHEBI:29105"/>
        <label>1</label>
    </ligand>
</feature>
<evidence type="ECO:0000256" key="3">
    <source>
        <dbReference type="ARBA" id="ARBA00022723"/>
    </source>
</evidence>
<comment type="similarity">
    <text evidence="2">Belongs to the ING family.</text>
</comment>
<dbReference type="GO" id="GO:0008270">
    <property type="term" value="F:zinc ion binding"/>
    <property type="evidence" value="ECO:0007669"/>
    <property type="project" value="UniProtKB-KW"/>
</dbReference>
<evidence type="ECO:0000256" key="5">
    <source>
        <dbReference type="ARBA" id="ARBA00022833"/>
    </source>
</evidence>
<evidence type="ECO:0000256" key="1">
    <source>
        <dbReference type="ARBA" id="ARBA00004123"/>
    </source>
</evidence>
<feature type="binding site" evidence="7">
    <location>
        <position position="206"/>
    </location>
    <ligand>
        <name>Zn(2+)</name>
        <dbReference type="ChEBI" id="CHEBI:29105"/>
        <label>2</label>
    </ligand>
</feature>
<feature type="binding site" evidence="7">
    <location>
        <position position="203"/>
    </location>
    <ligand>
        <name>Zn(2+)</name>
        <dbReference type="ChEBI" id="CHEBI:29105"/>
        <label>2</label>
    </ligand>
</feature>
<keyword evidence="5 7" id="KW-0862">Zinc</keyword>
<feature type="binding site" evidence="7">
    <location>
        <position position="181"/>
    </location>
    <ligand>
        <name>Zn(2+)</name>
        <dbReference type="ChEBI" id="CHEBI:29105"/>
        <label>2</label>
    </ligand>
</feature>
<feature type="domain" description="PHD-type" evidence="10">
    <location>
        <begin position="160"/>
        <end position="209"/>
    </location>
</feature>
<evidence type="ECO:0000256" key="6">
    <source>
        <dbReference type="ARBA" id="ARBA00023242"/>
    </source>
</evidence>
<dbReference type="GO" id="GO:0005634">
    <property type="term" value="C:nucleus"/>
    <property type="evidence" value="ECO:0007669"/>
    <property type="project" value="UniProtKB-SubCell"/>
</dbReference>
<evidence type="ECO:0000256" key="8">
    <source>
        <dbReference type="PROSITE-ProRule" id="PRU00146"/>
    </source>
</evidence>
<evidence type="ECO:0000256" key="9">
    <source>
        <dbReference type="SAM" id="MobiDB-lite"/>
    </source>
</evidence>
<reference evidence="11" key="1">
    <citation type="submission" date="2014-02" db="EMBL/GenBank/DDBJ databases">
        <authorList>
            <person name="Genoscope - CEA"/>
        </authorList>
    </citation>
    <scope>NUCLEOTIDE SEQUENCE</scope>
    <source>
        <strain evidence="11">LS3</strain>
    </source>
</reference>
<dbReference type="SUPFAM" id="SSF57903">
    <property type="entry name" value="FYVE/PHD zinc finger"/>
    <property type="match status" value="1"/>
</dbReference>
<feature type="binding site" evidence="7">
    <location>
        <position position="165"/>
    </location>
    <ligand>
        <name>Zn(2+)</name>
        <dbReference type="ChEBI" id="CHEBI:29105"/>
        <label>1</label>
    </ligand>
</feature>
<evidence type="ECO:0000313" key="11">
    <source>
        <dbReference type="EMBL" id="CDP34415.1"/>
    </source>
</evidence>
<dbReference type="AlphaFoldDB" id="A0A060SZW4"/>
<feature type="binding site" evidence="7">
    <location>
        <position position="176"/>
    </location>
    <ligand>
        <name>Zn(2+)</name>
        <dbReference type="ChEBI" id="CHEBI:29105"/>
        <label>2</label>
    </ligand>
</feature>
<reference evidence="11" key="2">
    <citation type="submission" date="2014-06" db="EMBL/GenBank/DDBJ databases">
        <title>The complete genome of Blastobotrys (Arxula) adeninivorans LS3 - a yeast of biotechnological interest.</title>
        <authorList>
            <person name="Kunze G."/>
            <person name="Gaillardin C."/>
            <person name="Czernicka M."/>
            <person name="Durrens P."/>
            <person name="Martin T."/>
            <person name="Boer E."/>
            <person name="Gabaldon T."/>
            <person name="Cruz J."/>
            <person name="Talla E."/>
            <person name="Marck C."/>
            <person name="Goffeau A."/>
            <person name="Barbe V."/>
            <person name="Baret P."/>
            <person name="Baronian K."/>
            <person name="Beier S."/>
            <person name="Bleykasten C."/>
            <person name="Bode R."/>
            <person name="Casaregola S."/>
            <person name="Despons L."/>
            <person name="Fairhead C."/>
            <person name="Giersberg M."/>
            <person name="Gierski P."/>
            <person name="Hahnel U."/>
            <person name="Hartmann A."/>
            <person name="Jankowska D."/>
            <person name="Jubin C."/>
            <person name="Jung P."/>
            <person name="Lafontaine I."/>
            <person name="Leh-Louis V."/>
            <person name="Lemaire M."/>
            <person name="Marcet-Houben M."/>
            <person name="Mascher M."/>
            <person name="Morel G."/>
            <person name="Richard G.-F."/>
            <person name="Riechen J."/>
            <person name="Sacerdot C."/>
            <person name="Sarkar A."/>
            <person name="Savel G."/>
            <person name="Schacherer J."/>
            <person name="Sherman D."/>
            <person name="Straub M.-L."/>
            <person name="Stein N."/>
            <person name="Thierry A."/>
            <person name="Trautwein-Schult A."/>
            <person name="Westhof E."/>
            <person name="Worch S."/>
            <person name="Dujon B."/>
            <person name="Souciet J.-L."/>
            <person name="Wincker P."/>
            <person name="Scholz U."/>
            <person name="Neuveglise N."/>
        </authorList>
    </citation>
    <scope>NUCLEOTIDE SEQUENCE</scope>
    <source>
        <strain evidence="11">LS3</strain>
    </source>
</reference>
<dbReference type="PANTHER" id="PTHR10333">
    <property type="entry name" value="INHIBITOR OF GROWTH PROTEIN"/>
    <property type="match status" value="1"/>
</dbReference>
<evidence type="ECO:0000256" key="7">
    <source>
        <dbReference type="PIRSR" id="PIRSR628651-51"/>
    </source>
</evidence>
<dbReference type="InterPro" id="IPR019787">
    <property type="entry name" value="Znf_PHD-finger"/>
</dbReference>
<dbReference type="Gene3D" id="3.30.40.10">
    <property type="entry name" value="Zinc/RING finger domain, C3HC4 (zinc finger)"/>
    <property type="match status" value="1"/>
</dbReference>
<accession>A0A060SZW4</accession>
<gene>
    <name evidence="11" type="ORF">GNLVRS02_ARAD1C11792g</name>
</gene>
<keyword evidence="6" id="KW-0539">Nucleus</keyword>
<dbReference type="PROSITE" id="PS50016">
    <property type="entry name" value="ZF_PHD_2"/>
    <property type="match status" value="1"/>
</dbReference>
<keyword evidence="4 8" id="KW-0863">Zinc-finger</keyword>
<sequence>MEDVQMDLRRSLALIRKLDDKSNQVISDVDAKLRQLQHTAADSSVRATLIDDISRLFHDWKVLRLNTVSEAQYLEDTVVCATHKAQYEILKHDPDAFEQHKRAPIVSRHETEPTRAGSARKKKQQSEKRKGGINDVHKTVRRSEFRQRRKLTMPKEEPEPTYCICNRPSFGQMIACEDPKCKIEWYHYSCMGIRKAPKGDWYCPDCLARQQKEQQEKTSNRRSMRTRR</sequence>